<dbReference type="Proteomes" id="UP001165960">
    <property type="component" value="Unassembled WGS sequence"/>
</dbReference>
<dbReference type="EMBL" id="QTSX02006746">
    <property type="protein sequence ID" value="KAJ9052199.1"/>
    <property type="molecule type" value="Genomic_DNA"/>
</dbReference>
<evidence type="ECO:0000313" key="1">
    <source>
        <dbReference type="EMBL" id="KAJ9052199.1"/>
    </source>
</evidence>
<name>A0ACC2RQ76_9FUNG</name>
<proteinExistence type="predicted"/>
<accession>A0ACC2RQ76</accession>
<sequence length="506" mass="58242">MSNPSRLFEKSSIMSTTNLIRPKKKPKRILSEQVTNKVGAWLTPDQRLKFLELDMRWYSGLIKYFFETLDDYWFRKETPDLTRMLKKYGEEVRKITLSQKIGLLDLEFIFQFCPNVTHILVEEVLTNELFDLVHDRYAKQLVDVQISAAFDANLPELAQIPHFPHMHTLRCQRMTINSTLLSELLYFVPENLRVLNLSKLSAIESSTIRFITTNFPNLEFLDLVGEFFMESAILSLDFYSEKLSMLTFGEVGSLTRACHKFQLKPSNLPNLTELRVRGWEGLAEDGNRMPQLLAGAQYPYRHLVLYALNMNVDYTFTAQRFSRLTYLSLDSCTLVSADAITQIFIGLPTLVKLCLDNAAISDEHFLQISRRLKNGLLAPCPIRYLSVKDLNSLGDVFLGVLVNYLDSLQYLDVTDTLPNGTIPSSFLDTLINSQRTLSLMTLRAKAPLFCYDSIQWIISNSPRLVLLEIDDEFQNAELLQLRDKVRPKLDIRSEIDDYDVFFSSVS</sequence>
<organism evidence="1 2">
    <name type="scientific">Entomophthora muscae</name>
    <dbReference type="NCBI Taxonomy" id="34485"/>
    <lineage>
        <taxon>Eukaryota</taxon>
        <taxon>Fungi</taxon>
        <taxon>Fungi incertae sedis</taxon>
        <taxon>Zoopagomycota</taxon>
        <taxon>Entomophthoromycotina</taxon>
        <taxon>Entomophthoromycetes</taxon>
        <taxon>Entomophthorales</taxon>
        <taxon>Entomophthoraceae</taxon>
        <taxon>Entomophthora</taxon>
    </lineage>
</organism>
<reference evidence="1" key="1">
    <citation type="submission" date="2022-04" db="EMBL/GenBank/DDBJ databases">
        <title>Genome of the entomopathogenic fungus Entomophthora muscae.</title>
        <authorList>
            <person name="Elya C."/>
            <person name="Lovett B.R."/>
            <person name="Lee E."/>
            <person name="Macias A.M."/>
            <person name="Hajek A.E."/>
            <person name="De Bivort B.L."/>
            <person name="Kasson M.T."/>
            <person name="De Fine Licht H.H."/>
            <person name="Stajich J.E."/>
        </authorList>
    </citation>
    <scope>NUCLEOTIDE SEQUENCE</scope>
    <source>
        <strain evidence="1">Berkeley</strain>
    </source>
</reference>
<keyword evidence="2" id="KW-1185">Reference proteome</keyword>
<evidence type="ECO:0000313" key="2">
    <source>
        <dbReference type="Proteomes" id="UP001165960"/>
    </source>
</evidence>
<comment type="caution">
    <text evidence="1">The sequence shown here is derived from an EMBL/GenBank/DDBJ whole genome shotgun (WGS) entry which is preliminary data.</text>
</comment>
<protein>
    <submittedName>
        <fullName evidence="1">Uncharacterized protein</fullName>
    </submittedName>
</protein>
<gene>
    <name evidence="1" type="ORF">DSO57_1036596</name>
</gene>